<feature type="transmembrane region" description="Helical" evidence="8">
    <location>
        <begin position="161"/>
        <end position="183"/>
    </location>
</feature>
<dbReference type="OrthoDB" id="10062876at2759"/>
<dbReference type="VEuPathDB" id="FungiDB:A1Q1_03708"/>
<feature type="transmembrane region" description="Helical" evidence="8">
    <location>
        <begin position="416"/>
        <end position="434"/>
    </location>
</feature>
<accession>J5QI18</accession>
<dbReference type="RefSeq" id="XP_014178933.1">
    <property type="nucleotide sequence ID" value="XM_014323458.1"/>
</dbReference>
<evidence type="ECO:0000313" key="11">
    <source>
        <dbReference type="Proteomes" id="UP000002748"/>
    </source>
</evidence>
<dbReference type="EMBL" id="ALBS01000240">
    <property type="protein sequence ID" value="EJT47453.1"/>
    <property type="molecule type" value="Genomic_DNA"/>
</dbReference>
<feature type="transmembrane region" description="Helical" evidence="8">
    <location>
        <begin position="190"/>
        <end position="212"/>
    </location>
</feature>
<feature type="compositionally biased region" description="Basic and acidic residues" evidence="7">
    <location>
        <begin position="10"/>
        <end position="24"/>
    </location>
</feature>
<evidence type="ECO:0000256" key="8">
    <source>
        <dbReference type="SAM" id="Phobius"/>
    </source>
</evidence>
<sequence>MGLSLTRSRSSTEKKEKDQEGRADVEAVVEDLEFTEKGEHGTKRHLSPRVVSMIAIAGTIGTGLFLNSGAALALGGPVGAWLGYTLMGILVGMMMYCLGEILLVSRSTSRKVQRGRAGGRHTRFARLLTRRSCYSPTVGAFTEWGSVFVEPAFGFAIGFNYVLMIGMALASELSAFAILIGYWDKDASHIGAYITVGLVVCLLLNVVGVKYYGEVEFFFAWVKVLTLIGLVIFGIIVNVGGVPSNREYIGGRYWRTEPWNDTFMDLKPVGKARFLGFWAVLTRASFSFGGVEAVAVIAGEAHNPRRSIRLATRAVFYRVVGIYVLTMLIIGLNIDQHSPDLLRGVEDSDGTAASSPFVIIAEQAKVKVLPEIINAVVITAAFSAANEDMYAVSRTVLALAKHGGIPRWFLRTSKQGIPIGGVIVAFCFGCLAYLSCGGDGANQAFIWLSNLTALGDLICWVAICYCYTRFYKALEIQGINRRNLTLRGWCQPYMAWICFWFFSIIILFNGFTSFINGFKGADFVAAYLTLPLVLLAYLWDTIWRRSKVVDLNEVDLSGGPRAALKGTRYDK</sequence>
<keyword evidence="3 8" id="KW-0812">Transmembrane</keyword>
<feature type="transmembrane region" description="Helical" evidence="8">
    <location>
        <begin position="446"/>
        <end position="468"/>
    </location>
</feature>
<keyword evidence="2" id="KW-0813">Transport</keyword>
<dbReference type="HOGENOM" id="CLU_007946_12_1_1"/>
<evidence type="ECO:0000313" key="10">
    <source>
        <dbReference type="EMBL" id="EJT47453.1"/>
    </source>
</evidence>
<dbReference type="GeneID" id="25987221"/>
<feature type="transmembrane region" description="Helical" evidence="8">
    <location>
        <begin position="489"/>
        <end position="511"/>
    </location>
</feature>
<dbReference type="GO" id="GO:0015171">
    <property type="term" value="F:amino acid transmembrane transporter activity"/>
    <property type="evidence" value="ECO:0007669"/>
    <property type="project" value="TreeGrafter"/>
</dbReference>
<gene>
    <name evidence="10" type="ORF">A1Q1_03708</name>
</gene>
<evidence type="ECO:0000256" key="6">
    <source>
        <dbReference type="ARBA" id="ARBA00023136"/>
    </source>
</evidence>
<dbReference type="PIRSF" id="PIRSF006060">
    <property type="entry name" value="AA_transporter"/>
    <property type="match status" value="1"/>
</dbReference>
<protein>
    <recommendedName>
        <fullName evidence="9">Amino acid permease/ SLC12A domain-containing protein</fullName>
    </recommendedName>
</protein>
<proteinExistence type="predicted"/>
<dbReference type="PANTHER" id="PTHR43341">
    <property type="entry name" value="AMINO ACID PERMEASE"/>
    <property type="match status" value="1"/>
</dbReference>
<evidence type="ECO:0000259" key="9">
    <source>
        <dbReference type="Pfam" id="PF00324"/>
    </source>
</evidence>
<feature type="transmembrane region" description="Helical" evidence="8">
    <location>
        <begin position="315"/>
        <end position="334"/>
    </location>
</feature>
<dbReference type="PANTHER" id="PTHR43341:SF1">
    <property type="entry name" value="GENERAL AMINO-ACID PERMEASE GAP1"/>
    <property type="match status" value="1"/>
</dbReference>
<dbReference type="InterPro" id="IPR004841">
    <property type="entry name" value="AA-permease/SLC12A_dom"/>
</dbReference>
<reference evidence="10 11" key="1">
    <citation type="journal article" date="2012" name="Eukaryot. Cell">
        <title>Draft genome sequence of CBS 2479, the standard type strain of Trichosporon asahii.</title>
        <authorList>
            <person name="Yang R.Y."/>
            <person name="Li H.T."/>
            <person name="Zhu H."/>
            <person name="Zhou G.P."/>
            <person name="Wang M."/>
            <person name="Wang L."/>
        </authorList>
    </citation>
    <scope>NUCLEOTIDE SEQUENCE [LARGE SCALE GENOMIC DNA]</scope>
    <source>
        <strain evidence="11">ATCC 90039 / CBS 2479 / JCM 2466 / KCTC 7840 / NCYC 2677 / UAMH 7654</strain>
    </source>
</reference>
<feature type="transmembrane region" description="Helical" evidence="8">
    <location>
        <begin position="274"/>
        <end position="295"/>
    </location>
</feature>
<evidence type="ECO:0000256" key="1">
    <source>
        <dbReference type="ARBA" id="ARBA00004141"/>
    </source>
</evidence>
<evidence type="ECO:0000256" key="2">
    <source>
        <dbReference type="ARBA" id="ARBA00022448"/>
    </source>
</evidence>
<feature type="region of interest" description="Disordered" evidence="7">
    <location>
        <begin position="1"/>
        <end position="24"/>
    </location>
</feature>
<dbReference type="Proteomes" id="UP000002748">
    <property type="component" value="Unassembled WGS sequence"/>
</dbReference>
<evidence type="ECO:0000256" key="7">
    <source>
        <dbReference type="SAM" id="MobiDB-lite"/>
    </source>
</evidence>
<evidence type="ECO:0000256" key="4">
    <source>
        <dbReference type="ARBA" id="ARBA00022970"/>
    </source>
</evidence>
<keyword evidence="6 8" id="KW-0472">Membrane</keyword>
<feature type="transmembrane region" description="Helical" evidence="8">
    <location>
        <begin position="523"/>
        <end position="539"/>
    </location>
</feature>
<keyword evidence="4" id="KW-0029">Amino-acid transport</keyword>
<organism evidence="10 11">
    <name type="scientific">Trichosporon asahii var. asahii (strain ATCC 90039 / CBS 2479 / JCM 2466 / KCTC 7840 / NBRC 103889/ NCYC 2677 / UAMH 7654)</name>
    <name type="common">Yeast</name>
    <dbReference type="NCBI Taxonomy" id="1186058"/>
    <lineage>
        <taxon>Eukaryota</taxon>
        <taxon>Fungi</taxon>
        <taxon>Dikarya</taxon>
        <taxon>Basidiomycota</taxon>
        <taxon>Agaricomycotina</taxon>
        <taxon>Tremellomycetes</taxon>
        <taxon>Trichosporonales</taxon>
        <taxon>Trichosporonaceae</taxon>
        <taxon>Trichosporon</taxon>
    </lineage>
</organism>
<dbReference type="InterPro" id="IPR050524">
    <property type="entry name" value="APC_YAT"/>
</dbReference>
<feature type="domain" description="Amino acid permease/ SLC12A" evidence="9">
    <location>
        <begin position="132"/>
        <end position="550"/>
    </location>
</feature>
<dbReference type="Gene3D" id="1.20.1740.10">
    <property type="entry name" value="Amino acid/polyamine transporter I"/>
    <property type="match status" value="1"/>
</dbReference>
<comment type="subcellular location">
    <subcellularLocation>
        <location evidence="1">Membrane</location>
        <topology evidence="1">Multi-pass membrane protein</topology>
    </subcellularLocation>
</comment>
<dbReference type="GO" id="GO:0016020">
    <property type="term" value="C:membrane"/>
    <property type="evidence" value="ECO:0007669"/>
    <property type="project" value="UniProtKB-SubCell"/>
</dbReference>
<feature type="domain" description="Amino acid permease/ SLC12A" evidence="9">
    <location>
        <begin position="51"/>
        <end position="103"/>
    </location>
</feature>
<feature type="transmembrane region" description="Helical" evidence="8">
    <location>
        <begin position="81"/>
        <end position="104"/>
    </location>
</feature>
<feature type="transmembrane region" description="Helical" evidence="8">
    <location>
        <begin position="50"/>
        <end position="75"/>
    </location>
</feature>
<keyword evidence="5 8" id="KW-1133">Transmembrane helix</keyword>
<dbReference type="KEGG" id="tasa:A1Q1_03708"/>
<name>J5QI18_TRIAS</name>
<evidence type="ECO:0000256" key="5">
    <source>
        <dbReference type="ARBA" id="ARBA00022989"/>
    </source>
</evidence>
<dbReference type="Pfam" id="PF00324">
    <property type="entry name" value="AA_permease"/>
    <property type="match status" value="2"/>
</dbReference>
<evidence type="ECO:0000256" key="3">
    <source>
        <dbReference type="ARBA" id="ARBA00022692"/>
    </source>
</evidence>
<comment type="caution">
    <text evidence="10">The sequence shown here is derived from an EMBL/GenBank/DDBJ whole genome shotgun (WGS) entry which is preliminary data.</text>
</comment>
<feature type="transmembrane region" description="Helical" evidence="8">
    <location>
        <begin position="218"/>
        <end position="242"/>
    </location>
</feature>
<dbReference type="AlphaFoldDB" id="J5QI18"/>